<feature type="compositionally biased region" description="Low complexity" evidence="1">
    <location>
        <begin position="621"/>
        <end position="640"/>
    </location>
</feature>
<protein>
    <submittedName>
        <fullName evidence="2">Uncharacterized protein</fullName>
    </submittedName>
</protein>
<feature type="compositionally biased region" description="Low complexity" evidence="1">
    <location>
        <begin position="594"/>
        <end position="613"/>
    </location>
</feature>
<evidence type="ECO:0000313" key="2">
    <source>
        <dbReference type="EMBL" id="GBF89650.1"/>
    </source>
</evidence>
<name>A0A2V0NVQ5_9CHLO</name>
<sequence length="850" mass="88172">MAGRLRELEARLQQLSGEKANLLAHIGAAVTHAAGGTPAWRSGQLGPPEAQVAALSTLAEARGYVALLKDCTDAVRELEGRVYAAESLPAEDWEGAARAASAAAEAYADAFSRRAALDEAAAAADGAEGLPPSLRGCGEELSRRLAACRDRLRGALAARIDARLAECGWPPQIVPPGGGGAAAAPGPPGAPPAAAAAAAGAAGDAGAGLQFASPERAESVAALQRLMLALTRLQRADDAAAFEAFERSSLPLAAMAGDSAPMLWAAQQLAAPIASELRRQFGPGAPAGRLDKPEWLLCCVLRLARELGPHLDFLQAVVEASDLHGQYHIAAEFARALREAAMGLLRDATLPALAAAGDRGLWLAWVDGLTDFEIRMAAPLGVSSALALARGDVPLPLLRHSTLSVIGERQEWMDSWLAAESAAASKAVEGILFSPSSWERAPSLKAVEDRPAWRCEFYPPAAAEALAALVTGQLMPRVQHIPQPEAQDRYLGALAVEVLGGAHANVVRMLRGADTRDPKAVPLWAPRVGACVCFLHFLEHAVGEMAGALTELLKSRTDPTELAAAAAAAGDGQPQQQQQPGPSGTPAPQPWQPGPQQQQQQQQQQFLPGAPGIPAGPPQQQPFDPAAAGGPGGASSAASSAAGAPAASAAARQLLAGPLSEYAASRKEWTLRIAKAVAQGFLQQAQGYLGATAAFKDADAPATPDAVSPALADALVWLQSALAALSRELDRDCFRDALRAAAAALNAALFNGPATEAAFGRGGAAQFGVDVGALLRVFQPYCWKSPRGHFPELLDALALLNLREQGQVEVVRQAVAPETRAANAVDVLRSVGVRTLDPDQADCVLSRRAW</sequence>
<dbReference type="AlphaFoldDB" id="A0A2V0NVQ5"/>
<dbReference type="GO" id="GO:0006888">
    <property type="term" value="P:endoplasmic reticulum to Golgi vesicle-mediated transport"/>
    <property type="evidence" value="ECO:0007669"/>
    <property type="project" value="InterPro"/>
</dbReference>
<dbReference type="PANTHER" id="PTHR13520">
    <property type="entry name" value="RAD50-INTERACTING PROTEIN 1 RINT-1"/>
    <property type="match status" value="1"/>
</dbReference>
<feature type="compositionally biased region" description="Pro residues" evidence="1">
    <location>
        <begin position="583"/>
        <end position="593"/>
    </location>
</feature>
<dbReference type="InParanoid" id="A0A2V0NVQ5"/>
<dbReference type="FunCoup" id="A0A2V0NVQ5">
    <property type="interactions" value="2123"/>
</dbReference>
<feature type="region of interest" description="Disordered" evidence="1">
    <location>
        <begin position="563"/>
        <end position="640"/>
    </location>
</feature>
<dbReference type="STRING" id="307507.A0A2V0NVQ5"/>
<accession>A0A2V0NVQ5</accession>
<evidence type="ECO:0000313" key="3">
    <source>
        <dbReference type="Proteomes" id="UP000247498"/>
    </source>
</evidence>
<dbReference type="GO" id="GO:0070939">
    <property type="term" value="C:Dsl1/NZR complex"/>
    <property type="evidence" value="ECO:0007669"/>
    <property type="project" value="InterPro"/>
</dbReference>
<dbReference type="EMBL" id="BDRX01000011">
    <property type="protein sequence ID" value="GBF89650.1"/>
    <property type="molecule type" value="Genomic_DNA"/>
</dbReference>
<keyword evidence="3" id="KW-1185">Reference proteome</keyword>
<proteinExistence type="predicted"/>
<gene>
    <name evidence="2" type="ORF">Rsub_02368</name>
</gene>
<reference evidence="2 3" key="1">
    <citation type="journal article" date="2018" name="Sci. Rep.">
        <title>Raphidocelis subcapitata (=Pseudokirchneriella subcapitata) provides an insight into genome evolution and environmental adaptations in the Sphaeropleales.</title>
        <authorList>
            <person name="Suzuki S."/>
            <person name="Yamaguchi H."/>
            <person name="Nakajima N."/>
            <person name="Kawachi M."/>
        </authorList>
    </citation>
    <scope>NUCLEOTIDE SEQUENCE [LARGE SCALE GENOMIC DNA]</scope>
    <source>
        <strain evidence="2 3">NIES-35</strain>
    </source>
</reference>
<dbReference type="OrthoDB" id="546510at2759"/>
<comment type="caution">
    <text evidence="2">The sequence shown here is derived from an EMBL/GenBank/DDBJ whole genome shotgun (WGS) entry which is preliminary data.</text>
</comment>
<feature type="compositionally biased region" description="Low complexity" evidence="1">
    <location>
        <begin position="563"/>
        <end position="582"/>
    </location>
</feature>
<dbReference type="Pfam" id="PF04437">
    <property type="entry name" value="RINT1_TIP1"/>
    <property type="match status" value="1"/>
</dbReference>
<dbReference type="InterPro" id="IPR007528">
    <property type="entry name" value="RINT1_Tip20"/>
</dbReference>
<dbReference type="GO" id="GO:0006890">
    <property type="term" value="P:retrograde vesicle-mediated transport, Golgi to endoplasmic reticulum"/>
    <property type="evidence" value="ECO:0007669"/>
    <property type="project" value="InterPro"/>
</dbReference>
<dbReference type="GO" id="GO:0060628">
    <property type="term" value="P:regulation of ER to Golgi vesicle-mediated transport"/>
    <property type="evidence" value="ECO:0007669"/>
    <property type="project" value="TreeGrafter"/>
</dbReference>
<evidence type="ECO:0000256" key="1">
    <source>
        <dbReference type="SAM" id="MobiDB-lite"/>
    </source>
</evidence>
<dbReference type="PANTHER" id="PTHR13520:SF0">
    <property type="entry name" value="RAD50-INTERACTING PROTEIN 1"/>
    <property type="match status" value="1"/>
</dbReference>
<organism evidence="2 3">
    <name type="scientific">Raphidocelis subcapitata</name>
    <dbReference type="NCBI Taxonomy" id="307507"/>
    <lineage>
        <taxon>Eukaryota</taxon>
        <taxon>Viridiplantae</taxon>
        <taxon>Chlorophyta</taxon>
        <taxon>core chlorophytes</taxon>
        <taxon>Chlorophyceae</taxon>
        <taxon>CS clade</taxon>
        <taxon>Sphaeropleales</taxon>
        <taxon>Selenastraceae</taxon>
        <taxon>Raphidocelis</taxon>
    </lineage>
</organism>
<dbReference type="Proteomes" id="UP000247498">
    <property type="component" value="Unassembled WGS sequence"/>
</dbReference>